<comment type="caution">
    <text evidence="2">The sequence shown here is derived from an EMBL/GenBank/DDBJ whole genome shotgun (WGS) entry which is preliminary data.</text>
</comment>
<dbReference type="AlphaFoldDB" id="A0AAW8F238"/>
<evidence type="ECO:0000313" key="3">
    <source>
        <dbReference type="Proteomes" id="UP001234216"/>
    </source>
</evidence>
<proteinExistence type="predicted"/>
<feature type="compositionally biased region" description="Low complexity" evidence="1">
    <location>
        <begin position="46"/>
        <end position="63"/>
    </location>
</feature>
<dbReference type="RefSeq" id="WP_306971664.1">
    <property type="nucleotide sequence ID" value="NZ_JAUSZV010000001.1"/>
</dbReference>
<sequence>MPKKQPGPVFTIQPATPAKPGWWQAHRHQVLATVALIVGFLLGQNNTNAPAATNTPPAHTAPADSTSPSTP</sequence>
<dbReference type="Proteomes" id="UP001234216">
    <property type="component" value="Unassembled WGS sequence"/>
</dbReference>
<gene>
    <name evidence="2" type="ORF">QFZ22_000127</name>
</gene>
<reference evidence="2" key="1">
    <citation type="submission" date="2023-07" db="EMBL/GenBank/DDBJ databases">
        <title>Comparative genomics of wheat-associated soil bacteria to identify genetic determinants of phenazine resistance.</title>
        <authorList>
            <person name="Mouncey N."/>
        </authorList>
    </citation>
    <scope>NUCLEOTIDE SEQUENCE</scope>
    <source>
        <strain evidence="2">V4I22</strain>
    </source>
</reference>
<dbReference type="EMBL" id="JAUSZV010000001">
    <property type="protein sequence ID" value="MDQ0904142.1"/>
    <property type="molecule type" value="Genomic_DNA"/>
</dbReference>
<name>A0AAW8F238_9ACTN</name>
<organism evidence="2 3">
    <name type="scientific">Streptomyces canus</name>
    <dbReference type="NCBI Taxonomy" id="58343"/>
    <lineage>
        <taxon>Bacteria</taxon>
        <taxon>Bacillati</taxon>
        <taxon>Actinomycetota</taxon>
        <taxon>Actinomycetes</taxon>
        <taxon>Kitasatosporales</taxon>
        <taxon>Streptomycetaceae</taxon>
        <taxon>Streptomyces</taxon>
        <taxon>Streptomyces aurantiacus group</taxon>
    </lineage>
</organism>
<evidence type="ECO:0000313" key="2">
    <source>
        <dbReference type="EMBL" id="MDQ0904142.1"/>
    </source>
</evidence>
<protein>
    <submittedName>
        <fullName evidence="2">Uncharacterized protein</fullName>
    </submittedName>
</protein>
<feature type="region of interest" description="Disordered" evidence="1">
    <location>
        <begin position="46"/>
        <end position="71"/>
    </location>
</feature>
<accession>A0AAW8F238</accession>
<evidence type="ECO:0000256" key="1">
    <source>
        <dbReference type="SAM" id="MobiDB-lite"/>
    </source>
</evidence>